<dbReference type="RefSeq" id="WP_145037717.1">
    <property type="nucleotide sequence ID" value="NZ_CP036347.1"/>
</dbReference>
<reference evidence="1 2" key="1">
    <citation type="submission" date="2019-02" db="EMBL/GenBank/DDBJ databases">
        <title>Deep-cultivation of Planctomycetes and their phenomic and genomic characterization uncovers novel biology.</title>
        <authorList>
            <person name="Wiegand S."/>
            <person name="Jogler M."/>
            <person name="Boedeker C."/>
            <person name="Pinto D."/>
            <person name="Vollmers J."/>
            <person name="Rivas-Marin E."/>
            <person name="Kohn T."/>
            <person name="Peeters S.H."/>
            <person name="Heuer A."/>
            <person name="Rast P."/>
            <person name="Oberbeckmann S."/>
            <person name="Bunk B."/>
            <person name="Jeske O."/>
            <person name="Meyerdierks A."/>
            <person name="Storesund J.E."/>
            <person name="Kallscheuer N."/>
            <person name="Luecker S."/>
            <person name="Lage O.M."/>
            <person name="Pohl T."/>
            <person name="Merkel B.J."/>
            <person name="Hornburger P."/>
            <person name="Mueller R.-W."/>
            <person name="Bruemmer F."/>
            <person name="Labrenz M."/>
            <person name="Spormann A.M."/>
            <person name="Op den Camp H."/>
            <person name="Overmann J."/>
            <person name="Amann R."/>
            <person name="Jetten M.S.M."/>
            <person name="Mascher T."/>
            <person name="Medema M.H."/>
            <person name="Devos D.P."/>
            <person name="Kaster A.-K."/>
            <person name="Ovreas L."/>
            <person name="Rohde M."/>
            <person name="Galperin M.Y."/>
            <person name="Jogler C."/>
        </authorList>
    </citation>
    <scope>NUCLEOTIDE SEQUENCE [LARGE SCALE GENOMIC DNA]</scope>
    <source>
        <strain evidence="1 2">V6</strain>
    </source>
</reference>
<organism evidence="1 2">
    <name type="scientific">Gimesia chilikensis</name>
    <dbReference type="NCBI Taxonomy" id="2605989"/>
    <lineage>
        <taxon>Bacteria</taxon>
        <taxon>Pseudomonadati</taxon>
        <taxon>Planctomycetota</taxon>
        <taxon>Planctomycetia</taxon>
        <taxon>Planctomycetales</taxon>
        <taxon>Planctomycetaceae</taxon>
        <taxon>Gimesia</taxon>
    </lineage>
</organism>
<evidence type="ECO:0000313" key="1">
    <source>
        <dbReference type="EMBL" id="QDU01612.1"/>
    </source>
</evidence>
<dbReference type="Proteomes" id="UP000320722">
    <property type="component" value="Chromosome"/>
</dbReference>
<dbReference type="EMBL" id="CP036347">
    <property type="protein sequence ID" value="QDU01612.1"/>
    <property type="molecule type" value="Genomic_DNA"/>
</dbReference>
<gene>
    <name evidence="1" type="ORF">V6x_12930</name>
</gene>
<protein>
    <submittedName>
        <fullName evidence="1">Uncharacterized protein</fullName>
    </submittedName>
</protein>
<accession>A0A517W8N0</accession>
<dbReference type="AlphaFoldDB" id="A0A517W8N0"/>
<sequence>MLTVYTWQGIDFDLKSETLDQSKSRYADAVPCYLRKLESLNKIVRTNKYLWAFLRSDQHQYFEICKPVEWVLEVAKSEILGYLDNNKWEQYLRSEDHQDLEGVFQKEIITKRDQSVLIRHPFKETIIKRKRVYKITHPKETELIDEIEF</sequence>
<proteinExistence type="predicted"/>
<name>A0A517W8N0_9PLAN</name>
<evidence type="ECO:0000313" key="2">
    <source>
        <dbReference type="Proteomes" id="UP000320722"/>
    </source>
</evidence>